<dbReference type="PANTHER" id="PTHR45962:SF1">
    <property type="entry name" value="N-FATTY-ACYL-AMINO ACID SYNTHASE_HYDROLASE PM20D1"/>
    <property type="match status" value="1"/>
</dbReference>
<evidence type="ECO:0000256" key="8">
    <source>
        <dbReference type="SAM" id="Phobius"/>
    </source>
</evidence>
<dbReference type="STRING" id="1314777.A0A164VTS2"/>
<keyword evidence="8" id="KW-0812">Transmembrane</keyword>
<feature type="binding site" evidence="7">
    <location>
        <position position="297"/>
    </location>
    <ligand>
        <name>Zn(2+)</name>
        <dbReference type="ChEBI" id="CHEBI:29105"/>
        <label>2</label>
    </ligand>
</feature>
<keyword evidence="11" id="KW-1185">Reference proteome</keyword>
<sequence>MAGSGEKSERDALLLEPIVEVSTSTSAPRRTRSRKLLYSCGAIYLLFHIFWAESFLHFLHGRWLDHTTESLEALCPQPEGIVPIKHKYIAEDLSGLYATEEFKQDAIKLLSGAVQIPTEVYDHMSPVGQDPRWLAFGPFHDYLAEKFPLIYSTLKVTKVNTYGNPFHVSCRSVSDQSKALLYEWIGSDSSLKPILLAAHQDVVPVDPLTVDKWVQPPYSGYFDGEYIWGRGASDDKGSLISIMIAIESLIAQGFKPSRTVVLSFGCDEEADGSNGAAKLAPEILKIYGEDAFAMLVDEGNGYSEKYGAIFAVPAIAEKGYLNAKIEVRSPGGHSSTPPEHTSIGVLASMLVQYESHPFKTTLERSAATYHTIQCFGAHGDLPRDVKKSIRRSLKSDRALREVQDYFFKVKEFKAQVGTTQAIDVITGGVKANVLPESASAIINHRIALDSSLAAVEERDTALVKSLAIHYNFSLNAFEEDIIGPEGPFDGSITLTDAFKMAFDPAPITPTDPEAQAYRILSGTIIATHEASDAYKTSGKPIYVAPGVSTGNTDTRFYWKLTKNIFRYNHKSYTSKWPDIHTINEAIRAGSYFELIKFWSNLIMNVDESDEI</sequence>
<keyword evidence="2" id="KW-0645">Protease</keyword>
<feature type="binding site" evidence="7">
    <location>
        <position position="269"/>
    </location>
    <ligand>
        <name>Zn(2+)</name>
        <dbReference type="ChEBI" id="CHEBI:29105"/>
        <label>1</label>
    </ligand>
</feature>
<name>A0A164VTS2_9AGAM</name>
<feature type="transmembrane region" description="Helical" evidence="8">
    <location>
        <begin position="36"/>
        <end position="59"/>
    </location>
</feature>
<keyword evidence="4" id="KW-0378">Hydrolase</keyword>
<comment type="similarity">
    <text evidence="1">Belongs to the peptidase M20A family.</text>
</comment>
<feature type="active site" evidence="6">
    <location>
        <position position="201"/>
    </location>
</feature>
<evidence type="ECO:0000313" key="10">
    <source>
        <dbReference type="EMBL" id="KZS94462.1"/>
    </source>
</evidence>
<gene>
    <name evidence="10" type="ORF">SISNIDRAFT_465365</name>
</gene>
<dbReference type="PANTHER" id="PTHR45962">
    <property type="entry name" value="N-FATTY-ACYL-AMINO ACID SYNTHASE/HYDROLASE PM20D1"/>
    <property type="match status" value="1"/>
</dbReference>
<dbReference type="Proteomes" id="UP000076722">
    <property type="component" value="Unassembled WGS sequence"/>
</dbReference>
<proteinExistence type="inferred from homology"/>
<dbReference type="GO" id="GO:0004181">
    <property type="term" value="F:metallocarboxypeptidase activity"/>
    <property type="evidence" value="ECO:0007669"/>
    <property type="project" value="InterPro"/>
</dbReference>
<evidence type="ECO:0000256" key="1">
    <source>
        <dbReference type="ARBA" id="ARBA00006247"/>
    </source>
</evidence>
<feature type="binding site" evidence="7">
    <location>
        <position position="234"/>
    </location>
    <ligand>
        <name>Zn(2+)</name>
        <dbReference type="ChEBI" id="CHEBI:29105"/>
        <label>2</label>
    </ligand>
</feature>
<evidence type="ECO:0000256" key="4">
    <source>
        <dbReference type="ARBA" id="ARBA00022801"/>
    </source>
</evidence>
<dbReference type="GO" id="GO:0046872">
    <property type="term" value="F:metal ion binding"/>
    <property type="evidence" value="ECO:0007669"/>
    <property type="project" value="UniProtKB-KW"/>
</dbReference>
<dbReference type="InterPro" id="IPR017141">
    <property type="entry name" value="Pept_M20_carboxypep"/>
</dbReference>
<dbReference type="InterPro" id="IPR036264">
    <property type="entry name" value="Bact_exopeptidase_dim_dom"/>
</dbReference>
<dbReference type="Pfam" id="PF07687">
    <property type="entry name" value="M20_dimer"/>
    <property type="match status" value="1"/>
</dbReference>
<evidence type="ECO:0000256" key="2">
    <source>
        <dbReference type="ARBA" id="ARBA00022670"/>
    </source>
</evidence>
<dbReference type="GO" id="GO:0000328">
    <property type="term" value="C:fungal-type vacuole lumen"/>
    <property type="evidence" value="ECO:0007669"/>
    <property type="project" value="TreeGrafter"/>
</dbReference>
<keyword evidence="10" id="KW-0121">Carboxypeptidase</keyword>
<dbReference type="InterPro" id="IPR001261">
    <property type="entry name" value="ArgE/DapE_CS"/>
</dbReference>
<dbReference type="InterPro" id="IPR002933">
    <property type="entry name" value="Peptidase_M20"/>
</dbReference>
<evidence type="ECO:0000256" key="6">
    <source>
        <dbReference type="PIRSR" id="PIRSR037217-1"/>
    </source>
</evidence>
<evidence type="ECO:0000259" key="9">
    <source>
        <dbReference type="Pfam" id="PF07687"/>
    </source>
</evidence>
<organism evidence="10 11">
    <name type="scientific">Sistotremastrum niveocremeum HHB9708</name>
    <dbReference type="NCBI Taxonomy" id="1314777"/>
    <lineage>
        <taxon>Eukaryota</taxon>
        <taxon>Fungi</taxon>
        <taxon>Dikarya</taxon>
        <taxon>Basidiomycota</taxon>
        <taxon>Agaricomycotina</taxon>
        <taxon>Agaricomycetes</taxon>
        <taxon>Sistotremastrales</taxon>
        <taxon>Sistotremastraceae</taxon>
        <taxon>Sertulicium</taxon>
        <taxon>Sertulicium niveocremeum</taxon>
    </lineage>
</organism>
<protein>
    <submittedName>
        <fullName evidence="10">Carboxypeptidase S</fullName>
    </submittedName>
</protein>
<feature type="binding site" evidence="7">
    <location>
        <position position="580"/>
    </location>
    <ligand>
        <name>Zn(2+)</name>
        <dbReference type="ChEBI" id="CHEBI:29105"/>
        <label>1</label>
    </ligand>
</feature>
<feature type="binding site" evidence="7">
    <location>
        <position position="199"/>
    </location>
    <ligand>
        <name>Zn(2+)</name>
        <dbReference type="ChEBI" id="CHEBI:29105"/>
        <label>2</label>
    </ligand>
</feature>
<feature type="binding site" evidence="7">
    <location>
        <position position="234"/>
    </location>
    <ligand>
        <name>Zn(2+)</name>
        <dbReference type="ChEBI" id="CHEBI:29105"/>
        <label>1</label>
    </ligand>
</feature>
<dbReference type="CDD" id="cd05674">
    <property type="entry name" value="M20_yscS"/>
    <property type="match status" value="1"/>
</dbReference>
<dbReference type="Gene3D" id="3.30.70.360">
    <property type="match status" value="1"/>
</dbReference>
<dbReference type="PROSITE" id="PS00758">
    <property type="entry name" value="ARGE_DAPE_CPG2_1"/>
    <property type="match status" value="1"/>
</dbReference>
<feature type="active site" description="Proton acceptor" evidence="6">
    <location>
        <position position="268"/>
    </location>
</feature>
<reference evidence="10 11" key="1">
    <citation type="journal article" date="2016" name="Mol. Biol. Evol.">
        <title>Comparative Genomics of Early-Diverging Mushroom-Forming Fungi Provides Insights into the Origins of Lignocellulose Decay Capabilities.</title>
        <authorList>
            <person name="Nagy L.G."/>
            <person name="Riley R."/>
            <person name="Tritt A."/>
            <person name="Adam C."/>
            <person name="Daum C."/>
            <person name="Floudas D."/>
            <person name="Sun H."/>
            <person name="Yadav J.S."/>
            <person name="Pangilinan J."/>
            <person name="Larsson K.H."/>
            <person name="Matsuura K."/>
            <person name="Barry K."/>
            <person name="Labutti K."/>
            <person name="Kuo R."/>
            <person name="Ohm R.A."/>
            <person name="Bhattacharya S.S."/>
            <person name="Shirouzu T."/>
            <person name="Yoshinaga Y."/>
            <person name="Martin F.M."/>
            <person name="Grigoriev I.V."/>
            <person name="Hibbett D.S."/>
        </authorList>
    </citation>
    <scope>NUCLEOTIDE SEQUENCE [LARGE SCALE GENOMIC DNA]</scope>
    <source>
        <strain evidence="10 11">HHB9708</strain>
    </source>
</reference>
<evidence type="ECO:0000256" key="3">
    <source>
        <dbReference type="ARBA" id="ARBA00022723"/>
    </source>
</evidence>
<dbReference type="Pfam" id="PF01546">
    <property type="entry name" value="Peptidase_M20"/>
    <property type="match status" value="1"/>
</dbReference>
<dbReference type="GO" id="GO:0051603">
    <property type="term" value="P:proteolysis involved in protein catabolic process"/>
    <property type="evidence" value="ECO:0007669"/>
    <property type="project" value="TreeGrafter"/>
</dbReference>
<dbReference type="OrthoDB" id="3064516at2759"/>
<dbReference type="SUPFAM" id="SSF55031">
    <property type="entry name" value="Bacterial exopeptidase dimerisation domain"/>
    <property type="match status" value="1"/>
</dbReference>
<dbReference type="InterPro" id="IPR011650">
    <property type="entry name" value="Peptidase_M20_dimer"/>
</dbReference>
<dbReference type="EMBL" id="KV419404">
    <property type="protein sequence ID" value="KZS94462.1"/>
    <property type="molecule type" value="Genomic_DNA"/>
</dbReference>
<keyword evidence="3 7" id="KW-0479">Metal-binding</keyword>
<dbReference type="SUPFAM" id="SSF53187">
    <property type="entry name" value="Zn-dependent exopeptidases"/>
    <property type="match status" value="1"/>
</dbReference>
<keyword evidence="8" id="KW-1133">Transmembrane helix</keyword>
<evidence type="ECO:0000313" key="11">
    <source>
        <dbReference type="Proteomes" id="UP000076722"/>
    </source>
</evidence>
<evidence type="ECO:0000256" key="5">
    <source>
        <dbReference type="ARBA" id="ARBA00022833"/>
    </source>
</evidence>
<dbReference type="Gene3D" id="3.40.630.10">
    <property type="entry name" value="Zn peptidases"/>
    <property type="match status" value="1"/>
</dbReference>
<accession>A0A164VTS2</accession>
<dbReference type="AlphaFoldDB" id="A0A164VTS2"/>
<keyword evidence="8" id="KW-0472">Membrane</keyword>
<feature type="domain" description="Peptidase M20 dimerisation" evidence="9">
    <location>
        <begin position="315"/>
        <end position="469"/>
    </location>
</feature>
<evidence type="ECO:0000256" key="7">
    <source>
        <dbReference type="PIRSR" id="PIRSR037217-2"/>
    </source>
</evidence>
<keyword evidence="5 7" id="KW-0862">Zinc</keyword>
<dbReference type="InterPro" id="IPR047177">
    <property type="entry name" value="Pept_M20A"/>
</dbReference>
<dbReference type="PIRSF" id="PIRSF037217">
    <property type="entry name" value="Carboxypeptidase_S"/>
    <property type="match status" value="1"/>
</dbReference>